<feature type="compositionally biased region" description="Basic and acidic residues" evidence="3">
    <location>
        <begin position="444"/>
        <end position="454"/>
    </location>
</feature>
<dbReference type="InterPro" id="IPR001680">
    <property type="entry name" value="WD40_rpt"/>
</dbReference>
<feature type="compositionally biased region" description="Basic residues" evidence="3">
    <location>
        <begin position="513"/>
        <end position="524"/>
    </location>
</feature>
<keyword evidence="1" id="KW-0853">WD repeat</keyword>
<reference evidence="4 5" key="1">
    <citation type="journal article" date="2019" name="Sci. Rep.">
        <title>Orb-weaving spider Araneus ventricosus genome elucidates the spidroin gene catalogue.</title>
        <authorList>
            <person name="Kono N."/>
            <person name="Nakamura H."/>
            <person name="Ohtoshi R."/>
            <person name="Moran D.A.P."/>
            <person name="Shinohara A."/>
            <person name="Yoshida Y."/>
            <person name="Fujiwara M."/>
            <person name="Mori M."/>
            <person name="Tomita M."/>
            <person name="Arakawa K."/>
        </authorList>
    </citation>
    <scope>NUCLEOTIDE SEQUENCE [LARGE SCALE GENOMIC DNA]</scope>
</reference>
<evidence type="ECO:0000256" key="3">
    <source>
        <dbReference type="SAM" id="MobiDB-lite"/>
    </source>
</evidence>
<evidence type="ECO:0000256" key="2">
    <source>
        <dbReference type="ARBA" id="ARBA00022737"/>
    </source>
</evidence>
<protein>
    <submittedName>
        <fullName evidence="4">Uncharacterized protein</fullName>
    </submittedName>
</protein>
<feature type="region of interest" description="Disordered" evidence="3">
    <location>
        <begin position="444"/>
        <end position="480"/>
    </location>
</feature>
<evidence type="ECO:0000313" key="5">
    <source>
        <dbReference type="Proteomes" id="UP000499080"/>
    </source>
</evidence>
<evidence type="ECO:0000313" key="4">
    <source>
        <dbReference type="EMBL" id="GBN66332.1"/>
    </source>
</evidence>
<keyword evidence="5" id="KW-1185">Reference proteome</keyword>
<dbReference type="PANTHER" id="PTHR19848:SF8">
    <property type="entry name" value="F-BOX AND WD REPEAT DOMAIN CONTAINING 7"/>
    <property type="match status" value="1"/>
</dbReference>
<feature type="compositionally biased region" description="Polar residues" evidence="3">
    <location>
        <begin position="457"/>
        <end position="474"/>
    </location>
</feature>
<feature type="region of interest" description="Disordered" evidence="3">
    <location>
        <begin position="326"/>
        <end position="345"/>
    </location>
</feature>
<dbReference type="Gene3D" id="2.130.10.10">
    <property type="entry name" value="YVTN repeat-like/Quinoprotein amine dehydrogenase"/>
    <property type="match status" value="1"/>
</dbReference>
<dbReference type="OrthoDB" id="6262491at2759"/>
<dbReference type="SUPFAM" id="SSF50978">
    <property type="entry name" value="WD40 repeat-like"/>
    <property type="match status" value="1"/>
</dbReference>
<dbReference type="Proteomes" id="UP000499080">
    <property type="component" value="Unassembled WGS sequence"/>
</dbReference>
<feature type="compositionally biased region" description="Basic and acidic residues" evidence="3">
    <location>
        <begin position="525"/>
        <end position="543"/>
    </location>
</feature>
<comment type="caution">
    <text evidence="4">The sequence shown here is derived from an EMBL/GenBank/DDBJ whole genome shotgun (WGS) entry which is preliminary data.</text>
</comment>
<dbReference type="PANTHER" id="PTHR19848">
    <property type="entry name" value="WD40 REPEAT PROTEIN"/>
    <property type="match status" value="1"/>
</dbReference>
<evidence type="ECO:0000256" key="1">
    <source>
        <dbReference type="ARBA" id="ARBA00022574"/>
    </source>
</evidence>
<dbReference type="InterPro" id="IPR015943">
    <property type="entry name" value="WD40/YVTN_repeat-like_dom_sf"/>
</dbReference>
<proteinExistence type="predicted"/>
<gene>
    <name evidence="4" type="ORF">AVEN_104825_1</name>
</gene>
<dbReference type="InterPro" id="IPR036322">
    <property type="entry name" value="WD40_repeat_dom_sf"/>
</dbReference>
<feature type="non-terminal residue" evidence="4">
    <location>
        <position position="1"/>
    </location>
</feature>
<feature type="compositionally biased region" description="Polar residues" evidence="3">
    <location>
        <begin position="331"/>
        <end position="345"/>
    </location>
</feature>
<feature type="region of interest" description="Disordered" evidence="3">
    <location>
        <begin position="504"/>
        <end position="543"/>
    </location>
</feature>
<name>A0A4Y2QSF4_ARAVE</name>
<organism evidence="4 5">
    <name type="scientific">Araneus ventricosus</name>
    <name type="common">Orbweaver spider</name>
    <name type="synonym">Epeira ventricosa</name>
    <dbReference type="NCBI Taxonomy" id="182803"/>
    <lineage>
        <taxon>Eukaryota</taxon>
        <taxon>Metazoa</taxon>
        <taxon>Ecdysozoa</taxon>
        <taxon>Arthropoda</taxon>
        <taxon>Chelicerata</taxon>
        <taxon>Arachnida</taxon>
        <taxon>Araneae</taxon>
        <taxon>Araneomorphae</taxon>
        <taxon>Entelegynae</taxon>
        <taxon>Araneoidea</taxon>
        <taxon>Araneidae</taxon>
        <taxon>Araneus</taxon>
    </lineage>
</organism>
<dbReference type="SMART" id="SM00320">
    <property type="entry name" value="WD40"/>
    <property type="match status" value="2"/>
</dbReference>
<keyword evidence="2" id="KW-0677">Repeat</keyword>
<sequence>RDHDIKVWDVEKEVVIRRLVGHTAPITGIKLQGADPKEACSADLTVISSSEDGSIREWSIRKGIEIRKIETENVITCMGIMQQSKLAAIGNHKGHLDVYHLSTGQLYSSIVAHNDPIDALMVNDVHICTAVYDRPGSLRVWQLKWGKAICMYSLEEMFSIEFTAFTLYGDLLILGDGTEQKLHILSYMDEDSTDTLQLSENAGYVQQVAVMDGLVLASTVDSNKMVHLHVYQQLALDHLGTFYCKNMDRISSIVLIRNHALKFILGGSALAVLKLETSPTEDITSTDSNSKSLKQTDVENETIQEIMDAKHTPYPEDDLLKDKDVDEAHKSQSSTSSTTVHCHQKQPTFESFSHLPPIVKSKESKLQLKKADLKCKHPESEYYWTKNAHLYNPDKQEGMLSHFNLQANFQEKTNSESTAPIDELNRLDLDSRKDQGDIQQPHDLAQEKQKDDFKGQPLSQHNKNFMGETSGNNGTEEHLSQRIPQTLTQKQKYESEKVRIVKINKHQEEGKKRSWFHLTKKKQQKCTEKAQQKKKKEKDCKIM</sequence>
<dbReference type="EMBL" id="BGPR01014706">
    <property type="protein sequence ID" value="GBN66332.1"/>
    <property type="molecule type" value="Genomic_DNA"/>
</dbReference>
<accession>A0A4Y2QSF4</accession>
<dbReference type="AlphaFoldDB" id="A0A4Y2QSF4"/>